<reference evidence="7" key="1">
    <citation type="submission" date="2016-10" db="EMBL/GenBank/DDBJ databases">
        <authorList>
            <person name="Varghese N."/>
            <person name="Submissions S."/>
        </authorList>
    </citation>
    <scope>NUCLEOTIDE SEQUENCE [LARGE SCALE GENOMIC DNA]</scope>
    <source>
        <strain evidence="7">KHC7</strain>
    </source>
</reference>
<evidence type="ECO:0000256" key="1">
    <source>
        <dbReference type="ARBA" id="ARBA00012528"/>
    </source>
</evidence>
<dbReference type="InterPro" id="IPR000160">
    <property type="entry name" value="GGDEF_dom"/>
</dbReference>
<dbReference type="InterPro" id="IPR029787">
    <property type="entry name" value="Nucleotide_cyclase"/>
</dbReference>
<dbReference type="NCBIfam" id="TIGR00254">
    <property type="entry name" value="GGDEF"/>
    <property type="match status" value="1"/>
</dbReference>
<dbReference type="STRING" id="571438.SAMN05192586_10212"/>
<sequence>MKITRAPRPQGLGIDRYLALLLLCLTLLFAASFFYYMNLAREISVAGTRIYGAYLPLITALQQQENQRREFWRALETALRSGEPADLDATVAAINADLAAESATRRRRWRAAQEAAQRLVRLRRAAATAQGEDAERARQADRALDDLLAAVSNLEPTASPTEAMRAQLHRTANLAHGFENRLLTGFALLGAGLAGLFGLLHLHLARPLRAIMTYLNQMGTGAARRAPPPSRIRELRNITAALENLGTYLSNATVQSQKLVSEHDRFQKISLTDGLTGIHNRRAFDAGLRQCWAEARENRTPLGLIMLDVDKFKTYNDSYGHQAGDVCLVRVAAAMARTARATDLCARYGGEEFALLLPGANAATLQAVTRRVHAEVAAERLPHPASPCGAFVTVSMGAASLIPPPDAPDGGSALVRQADAALYAAKEQGRNRSVVHGEAQAKDTAPQGASRPGLPPPADPPAARPPQKAR</sequence>
<dbReference type="Pfam" id="PF00990">
    <property type="entry name" value="GGDEF"/>
    <property type="match status" value="1"/>
</dbReference>
<evidence type="ECO:0000259" key="5">
    <source>
        <dbReference type="PROSITE" id="PS50887"/>
    </source>
</evidence>
<evidence type="ECO:0000256" key="4">
    <source>
        <dbReference type="SAM" id="Phobius"/>
    </source>
</evidence>
<evidence type="ECO:0000313" key="6">
    <source>
        <dbReference type="EMBL" id="SDF14330.1"/>
    </source>
</evidence>
<accession>A0A1G7INL0</accession>
<dbReference type="GO" id="GO:0043709">
    <property type="term" value="P:cell adhesion involved in single-species biofilm formation"/>
    <property type="evidence" value="ECO:0007669"/>
    <property type="project" value="TreeGrafter"/>
</dbReference>
<dbReference type="PANTHER" id="PTHR45138:SF9">
    <property type="entry name" value="DIGUANYLATE CYCLASE DGCM-RELATED"/>
    <property type="match status" value="1"/>
</dbReference>
<dbReference type="InterPro" id="IPR043128">
    <property type="entry name" value="Rev_trsase/Diguanyl_cyclase"/>
</dbReference>
<dbReference type="Gene3D" id="3.30.70.270">
    <property type="match status" value="1"/>
</dbReference>
<dbReference type="Proteomes" id="UP000199355">
    <property type="component" value="Unassembled WGS sequence"/>
</dbReference>
<dbReference type="CDD" id="cd01949">
    <property type="entry name" value="GGDEF"/>
    <property type="match status" value="1"/>
</dbReference>
<dbReference type="InterPro" id="IPR050469">
    <property type="entry name" value="Diguanylate_Cyclase"/>
</dbReference>
<organism evidence="6 7">
    <name type="scientific">Desulfovibrio legallii</name>
    <dbReference type="NCBI Taxonomy" id="571438"/>
    <lineage>
        <taxon>Bacteria</taxon>
        <taxon>Pseudomonadati</taxon>
        <taxon>Thermodesulfobacteriota</taxon>
        <taxon>Desulfovibrionia</taxon>
        <taxon>Desulfovibrionales</taxon>
        <taxon>Desulfovibrionaceae</taxon>
        <taxon>Desulfovibrio</taxon>
    </lineage>
</organism>
<dbReference type="RefSeq" id="WP_092152552.1">
    <property type="nucleotide sequence ID" value="NZ_FNBX01000002.1"/>
</dbReference>
<dbReference type="AlphaFoldDB" id="A0A1G7INL0"/>
<keyword evidence="4" id="KW-1133">Transmembrane helix</keyword>
<gene>
    <name evidence="6" type="ORF">SAMN05192586_10212</name>
</gene>
<dbReference type="EC" id="2.7.7.65" evidence="1"/>
<feature type="compositionally biased region" description="Pro residues" evidence="3">
    <location>
        <begin position="453"/>
        <end position="464"/>
    </location>
</feature>
<dbReference type="GO" id="GO:0052621">
    <property type="term" value="F:diguanylate cyclase activity"/>
    <property type="evidence" value="ECO:0007669"/>
    <property type="project" value="UniProtKB-EC"/>
</dbReference>
<protein>
    <recommendedName>
        <fullName evidence="1">diguanylate cyclase</fullName>
        <ecNumber evidence="1">2.7.7.65</ecNumber>
    </recommendedName>
</protein>
<dbReference type="GO" id="GO:1902201">
    <property type="term" value="P:negative regulation of bacterial-type flagellum-dependent cell motility"/>
    <property type="evidence" value="ECO:0007669"/>
    <property type="project" value="TreeGrafter"/>
</dbReference>
<keyword evidence="4" id="KW-0812">Transmembrane</keyword>
<dbReference type="SUPFAM" id="SSF55073">
    <property type="entry name" value="Nucleotide cyclase"/>
    <property type="match status" value="1"/>
</dbReference>
<dbReference type="PANTHER" id="PTHR45138">
    <property type="entry name" value="REGULATORY COMPONENTS OF SENSORY TRANSDUCTION SYSTEM"/>
    <property type="match status" value="1"/>
</dbReference>
<feature type="region of interest" description="Disordered" evidence="3">
    <location>
        <begin position="427"/>
        <end position="470"/>
    </location>
</feature>
<proteinExistence type="predicted"/>
<evidence type="ECO:0000256" key="2">
    <source>
        <dbReference type="ARBA" id="ARBA00034247"/>
    </source>
</evidence>
<evidence type="ECO:0000313" key="7">
    <source>
        <dbReference type="Proteomes" id="UP000199355"/>
    </source>
</evidence>
<feature type="transmembrane region" description="Helical" evidence="4">
    <location>
        <begin position="182"/>
        <end position="204"/>
    </location>
</feature>
<comment type="catalytic activity">
    <reaction evidence="2">
        <text>2 GTP = 3',3'-c-di-GMP + 2 diphosphate</text>
        <dbReference type="Rhea" id="RHEA:24898"/>
        <dbReference type="ChEBI" id="CHEBI:33019"/>
        <dbReference type="ChEBI" id="CHEBI:37565"/>
        <dbReference type="ChEBI" id="CHEBI:58805"/>
        <dbReference type="EC" id="2.7.7.65"/>
    </reaction>
</comment>
<feature type="transmembrane region" description="Helical" evidence="4">
    <location>
        <begin position="17"/>
        <end position="36"/>
    </location>
</feature>
<name>A0A1G7INL0_9BACT</name>
<evidence type="ECO:0000256" key="3">
    <source>
        <dbReference type="SAM" id="MobiDB-lite"/>
    </source>
</evidence>
<feature type="domain" description="GGDEF" evidence="5">
    <location>
        <begin position="300"/>
        <end position="438"/>
    </location>
</feature>
<dbReference type="PROSITE" id="PS50887">
    <property type="entry name" value="GGDEF"/>
    <property type="match status" value="1"/>
</dbReference>
<dbReference type="FunFam" id="3.30.70.270:FF:000001">
    <property type="entry name" value="Diguanylate cyclase domain protein"/>
    <property type="match status" value="1"/>
</dbReference>
<keyword evidence="4" id="KW-0472">Membrane</keyword>
<dbReference type="SMART" id="SM00267">
    <property type="entry name" value="GGDEF"/>
    <property type="match status" value="1"/>
</dbReference>
<dbReference type="OrthoDB" id="9778432at2"/>
<dbReference type="EMBL" id="FNBX01000002">
    <property type="protein sequence ID" value="SDF14330.1"/>
    <property type="molecule type" value="Genomic_DNA"/>
</dbReference>
<dbReference type="GO" id="GO:0005886">
    <property type="term" value="C:plasma membrane"/>
    <property type="evidence" value="ECO:0007669"/>
    <property type="project" value="TreeGrafter"/>
</dbReference>
<keyword evidence="7" id="KW-1185">Reference proteome</keyword>